<name>A0ABQ8UKY6_9EUKA</name>
<keyword evidence="10" id="KW-1185">Reference proteome</keyword>
<dbReference type="Gene3D" id="3.40.640.10">
    <property type="entry name" value="Type I PLP-dependent aspartate aminotransferase-like (Major domain)"/>
    <property type="match status" value="2"/>
</dbReference>
<evidence type="ECO:0000313" key="9">
    <source>
        <dbReference type="EMBL" id="KAJ4458372.1"/>
    </source>
</evidence>
<feature type="domain" description="Serine hydroxymethyltransferase-like" evidence="8">
    <location>
        <begin position="191"/>
        <end position="464"/>
    </location>
</feature>
<dbReference type="InterPro" id="IPR039429">
    <property type="entry name" value="SHMT-like_dom"/>
</dbReference>
<dbReference type="InterPro" id="IPR001085">
    <property type="entry name" value="Ser_HO-MeTrfase"/>
</dbReference>
<evidence type="ECO:0000256" key="3">
    <source>
        <dbReference type="ARBA" id="ARBA00006376"/>
    </source>
</evidence>
<keyword evidence="4 7" id="KW-0554">One-carbon metabolism</keyword>
<dbReference type="PROSITE" id="PS00096">
    <property type="entry name" value="SHMT"/>
    <property type="match status" value="1"/>
</dbReference>
<sequence length="539" mass="58489">MSCQPSAPTVRAVDPVIDYITSRPASEINTKFLAYLANLNEVAKVQPEIAAAIVGELESQRSALKMIASENYSSFATQFSMGNMLTDKYAEGIPHHRFYAGCENVDKVETIAASTLCKVFGCDHAFVQPHCGCDANLIAYLAVLAHKVQAPFLRDLARRQNPGVPEEQLKVPAVANISEKDWLEVRRQTGNQRLMALDYTCGGHLTHGFRPNISGLLFEVHGYGVSRETGLLDYDAIDAMAKEIRPLILLAGYSAYPRSINFARMRQIADGVGAILMVDMAHFAGLVAGGVFQGEFNPITYADIVTSTTHKTLRGPRGGLVMCKSFLADDVNRACPIGMGGPLPHVMAAKAVAFTECLRPEFHEYAQRVVANARALAASLQTHGARVLTGGTDNHMVLLDVKPFHINGRQAEEALLACGLVMNRNALPFDPEGPWFTSGIRVGTPALTTIGMGPAEMEQIGEIICEVLRHTRSAVLPAPADAPADAPPKYSRNKWVIDDGVKEAILSRVHAMLSRFVLYPELDLPLLKRYFPAAAAPAS</sequence>
<dbReference type="InterPro" id="IPR019798">
    <property type="entry name" value="Ser_HO-MeTrfase_PLP_BS"/>
</dbReference>
<keyword evidence="6 7" id="KW-0663">Pyridoxal phosphate</keyword>
<comment type="caution">
    <text evidence="9">The sequence shown here is derived from an EMBL/GenBank/DDBJ whole genome shotgun (WGS) entry which is preliminary data.</text>
</comment>
<comment type="similarity">
    <text evidence="3 7">Belongs to the SHMT family.</text>
</comment>
<dbReference type="EMBL" id="JAPMOS010000030">
    <property type="protein sequence ID" value="KAJ4458372.1"/>
    <property type="molecule type" value="Genomic_DNA"/>
</dbReference>
<protein>
    <recommendedName>
        <fullName evidence="7">Serine hydroxymethyltransferase</fullName>
        <ecNumber evidence="7">2.1.2.1</ecNumber>
    </recommendedName>
</protein>
<dbReference type="PANTHER" id="PTHR11680">
    <property type="entry name" value="SERINE HYDROXYMETHYLTRANSFERASE"/>
    <property type="match status" value="1"/>
</dbReference>
<gene>
    <name evidence="9" type="ORF">PAPYR_5925</name>
</gene>
<dbReference type="HAMAP" id="MF_00051">
    <property type="entry name" value="SHMT"/>
    <property type="match status" value="1"/>
</dbReference>
<dbReference type="Proteomes" id="UP001141327">
    <property type="component" value="Unassembled WGS sequence"/>
</dbReference>
<dbReference type="SUPFAM" id="SSF53383">
    <property type="entry name" value="PLP-dependent transferases"/>
    <property type="match status" value="1"/>
</dbReference>
<evidence type="ECO:0000256" key="1">
    <source>
        <dbReference type="ARBA" id="ARBA00001933"/>
    </source>
</evidence>
<dbReference type="NCBIfam" id="NF010094">
    <property type="entry name" value="PRK13580.1"/>
    <property type="match status" value="1"/>
</dbReference>
<dbReference type="InterPro" id="IPR015424">
    <property type="entry name" value="PyrdxlP-dep_Trfase"/>
</dbReference>
<evidence type="ECO:0000256" key="4">
    <source>
        <dbReference type="ARBA" id="ARBA00022563"/>
    </source>
</evidence>
<comment type="pathway">
    <text evidence="2 7">One-carbon metabolism; tetrahydrofolate interconversion.</text>
</comment>
<dbReference type="InterPro" id="IPR049943">
    <property type="entry name" value="Ser_HO-MeTrfase-like"/>
</dbReference>
<organism evidence="9 10">
    <name type="scientific">Paratrimastix pyriformis</name>
    <dbReference type="NCBI Taxonomy" id="342808"/>
    <lineage>
        <taxon>Eukaryota</taxon>
        <taxon>Metamonada</taxon>
        <taxon>Preaxostyla</taxon>
        <taxon>Paratrimastigidae</taxon>
        <taxon>Paratrimastix</taxon>
    </lineage>
</organism>
<dbReference type="PIRSF" id="PIRSF000412">
    <property type="entry name" value="SHMT"/>
    <property type="match status" value="1"/>
</dbReference>
<dbReference type="Pfam" id="PF00464">
    <property type="entry name" value="SHMT"/>
    <property type="match status" value="2"/>
</dbReference>
<dbReference type="NCBIfam" id="NF000586">
    <property type="entry name" value="PRK00011.1"/>
    <property type="match status" value="1"/>
</dbReference>
<feature type="domain" description="Serine hydroxymethyltransferase-like" evidence="8">
    <location>
        <begin position="44"/>
        <end position="146"/>
    </location>
</feature>
<dbReference type="InterPro" id="IPR015421">
    <property type="entry name" value="PyrdxlP-dep_Trfase_major"/>
</dbReference>
<evidence type="ECO:0000256" key="7">
    <source>
        <dbReference type="RuleBase" id="RU000585"/>
    </source>
</evidence>
<comment type="cofactor">
    <cofactor evidence="1 7">
        <name>pyridoxal 5'-phosphate</name>
        <dbReference type="ChEBI" id="CHEBI:597326"/>
    </cofactor>
</comment>
<reference evidence="9" key="1">
    <citation type="journal article" date="2022" name="bioRxiv">
        <title>Genomics of Preaxostyla Flagellates Illuminates Evolutionary Transitions and the Path Towards Mitochondrial Loss.</title>
        <authorList>
            <person name="Novak L.V.F."/>
            <person name="Treitli S.C."/>
            <person name="Pyrih J."/>
            <person name="Halakuc P."/>
            <person name="Pipaliya S.V."/>
            <person name="Vacek V."/>
            <person name="Brzon O."/>
            <person name="Soukal P."/>
            <person name="Eme L."/>
            <person name="Dacks J.B."/>
            <person name="Karnkowska A."/>
            <person name="Elias M."/>
            <person name="Hampl V."/>
        </authorList>
    </citation>
    <scope>NUCLEOTIDE SEQUENCE</scope>
    <source>
        <strain evidence="9">RCP-MX</strain>
    </source>
</reference>
<comment type="catalytic activity">
    <reaction evidence="7">
        <text>(6R)-5,10-methylene-5,6,7,8-tetrahydrofolate + glycine + H2O = (6S)-5,6,7,8-tetrahydrofolate + L-serine</text>
        <dbReference type="Rhea" id="RHEA:15481"/>
        <dbReference type="ChEBI" id="CHEBI:15377"/>
        <dbReference type="ChEBI" id="CHEBI:15636"/>
        <dbReference type="ChEBI" id="CHEBI:33384"/>
        <dbReference type="ChEBI" id="CHEBI:57305"/>
        <dbReference type="ChEBI" id="CHEBI:57453"/>
        <dbReference type="EC" id="2.1.2.1"/>
    </reaction>
</comment>
<evidence type="ECO:0000256" key="2">
    <source>
        <dbReference type="ARBA" id="ARBA00004777"/>
    </source>
</evidence>
<proteinExistence type="inferred from homology"/>
<comment type="function">
    <text evidence="7">Interconversion of serine and glycine.</text>
</comment>
<evidence type="ECO:0000313" key="10">
    <source>
        <dbReference type="Proteomes" id="UP001141327"/>
    </source>
</evidence>
<accession>A0ABQ8UKY6</accession>
<evidence type="ECO:0000256" key="6">
    <source>
        <dbReference type="ARBA" id="ARBA00022898"/>
    </source>
</evidence>
<dbReference type="Gene3D" id="3.90.1150.10">
    <property type="entry name" value="Aspartate Aminotransferase, domain 1"/>
    <property type="match status" value="2"/>
</dbReference>
<keyword evidence="5 7" id="KW-0808">Transferase</keyword>
<dbReference type="InterPro" id="IPR015422">
    <property type="entry name" value="PyrdxlP-dep_Trfase_small"/>
</dbReference>
<evidence type="ECO:0000259" key="8">
    <source>
        <dbReference type="Pfam" id="PF00464"/>
    </source>
</evidence>
<dbReference type="EC" id="2.1.2.1" evidence="7"/>
<dbReference type="PANTHER" id="PTHR11680:SF35">
    <property type="entry name" value="SERINE HYDROXYMETHYLTRANSFERASE 1"/>
    <property type="match status" value="1"/>
</dbReference>
<dbReference type="CDD" id="cd00378">
    <property type="entry name" value="SHMT"/>
    <property type="match status" value="1"/>
</dbReference>
<evidence type="ECO:0000256" key="5">
    <source>
        <dbReference type="ARBA" id="ARBA00022679"/>
    </source>
</evidence>